<dbReference type="RefSeq" id="WP_026747940.1">
    <property type="nucleotide sequence ID" value="NZ_AP019840.1"/>
</dbReference>
<proteinExistence type="predicted"/>
<keyword evidence="1" id="KW-0175">Coiled coil</keyword>
<dbReference type="Proteomes" id="UP000321378">
    <property type="component" value="Chromosome"/>
</dbReference>
<feature type="coiled-coil region" evidence="1">
    <location>
        <begin position="379"/>
        <end position="413"/>
    </location>
</feature>
<accession>A0A510KLX9</accession>
<evidence type="ECO:0000313" key="3">
    <source>
        <dbReference type="Proteomes" id="UP000321378"/>
    </source>
</evidence>
<dbReference type="AlphaFoldDB" id="A0A510KLX9"/>
<name>A0A510KLX9_9FUSO</name>
<dbReference type="EMBL" id="AP019840">
    <property type="protein sequence ID" value="BBM52729.1"/>
    <property type="molecule type" value="Genomic_DNA"/>
</dbReference>
<evidence type="ECO:0000256" key="1">
    <source>
        <dbReference type="SAM" id="Coils"/>
    </source>
</evidence>
<gene>
    <name evidence="2" type="ORF">JMUB3935_1709</name>
</gene>
<organism evidence="2 3">
    <name type="scientific">Leptotrichia trevisanii</name>
    <dbReference type="NCBI Taxonomy" id="109328"/>
    <lineage>
        <taxon>Bacteria</taxon>
        <taxon>Fusobacteriati</taxon>
        <taxon>Fusobacteriota</taxon>
        <taxon>Fusobacteriia</taxon>
        <taxon>Fusobacteriales</taxon>
        <taxon>Leptotrichiaceae</taxon>
        <taxon>Leptotrichia</taxon>
    </lineage>
</organism>
<evidence type="ECO:0000313" key="2">
    <source>
        <dbReference type="EMBL" id="BBM52729.1"/>
    </source>
</evidence>
<protein>
    <submittedName>
        <fullName evidence="2">Uncharacterized protein</fullName>
    </submittedName>
</protein>
<reference evidence="2 3" key="1">
    <citation type="submission" date="2019-07" db="EMBL/GenBank/DDBJ databases">
        <title>Complete Genome Sequence of Leptotrichia trevisanii Strain JMUB3935.</title>
        <authorList>
            <person name="Watanabe S."/>
            <person name="Cui L."/>
        </authorList>
    </citation>
    <scope>NUCLEOTIDE SEQUENCE [LARGE SCALE GENOMIC DNA]</scope>
    <source>
        <strain evidence="2 3">JMUB3935</strain>
    </source>
</reference>
<sequence length="517" mass="60492">MGERSRNEKNFVADRMLKIYGISDEEKGLFYLQVDWLLENAVYPSESGYAENLSDLWNVYMPSYHFDKIVLEYSKKYHPVLRYVHDGEIQKFNSVKYMQDTAVKNYIKTRISQGITNRMVLVKECFEIFKDISDRTKLYDVINKCLEIYFVNGELEQQSISFLKRFQDSDIQPYSEIVERLSDINEQKKMALSARKNLFNSLNITKITETEYMALIDILLCKLAITDTEKRFSDVLENTWNETFEGVPYSDKVYSFIEKNEKPYMSAACFSIKNIKDGKVVRQLYKDAVILIAAIENTEKGNFKFGLREVNDVWKREGMKFANGYFFDDEFERMKDGLESPILLNNKNIVEEFHRVLLEKIETADFSSRNSGGKKYHSSEMEHVALNEKERQIDELQEKIVELEERVEITEKEVLSQFISLLDSKKYDHVLGKLYRIAYSNDEMKTEDIKRILKNLFEIMNISGIDIVGEIDTEANDVDLKKGKYRLDKEVSGKAEIRYPGYRVGNSVILHPLAEEV</sequence>
<dbReference type="STRING" id="1122173.GCA_000482505_01116"/>